<evidence type="ECO:0000256" key="11">
    <source>
        <dbReference type="ARBA" id="ARBA00041761"/>
    </source>
</evidence>
<dbReference type="EC" id="3.2.1.58" evidence="10"/>
<dbReference type="GO" id="GO:0009986">
    <property type="term" value="C:cell surface"/>
    <property type="evidence" value="ECO:0007669"/>
    <property type="project" value="TreeGrafter"/>
</dbReference>
<evidence type="ECO:0000313" key="15">
    <source>
        <dbReference type="Proteomes" id="UP000275078"/>
    </source>
</evidence>
<evidence type="ECO:0000256" key="13">
    <source>
        <dbReference type="SAM" id="SignalP"/>
    </source>
</evidence>
<keyword evidence="6 14" id="KW-0378">Hydrolase</keyword>
<evidence type="ECO:0000256" key="2">
    <source>
        <dbReference type="ARBA" id="ARBA00008773"/>
    </source>
</evidence>
<dbReference type="GO" id="GO:0009277">
    <property type="term" value="C:fungal-type cell wall"/>
    <property type="evidence" value="ECO:0007669"/>
    <property type="project" value="TreeGrafter"/>
</dbReference>
<evidence type="ECO:0000256" key="5">
    <source>
        <dbReference type="ARBA" id="ARBA00022729"/>
    </source>
</evidence>
<dbReference type="GO" id="GO:0004338">
    <property type="term" value="F:glucan exo-1,3-beta-glucosidase activity"/>
    <property type="evidence" value="ECO:0007669"/>
    <property type="project" value="UniProtKB-EC"/>
</dbReference>
<accession>A0A3N4HPZ8</accession>
<dbReference type="OrthoDB" id="1293114at2759"/>
<protein>
    <recommendedName>
        <fullName evidence="10">glucan 1,3-beta-glucosidase</fullName>
        <ecNumber evidence="10">3.2.1.58</ecNumber>
    </recommendedName>
    <alternativeName>
        <fullName evidence="11">Exo-1,3-beta-glucanase</fullName>
    </alternativeName>
</protein>
<dbReference type="InterPro" id="IPR050732">
    <property type="entry name" value="Beta-glucan_modifiers"/>
</dbReference>
<evidence type="ECO:0000256" key="9">
    <source>
        <dbReference type="ARBA" id="ARBA00036824"/>
    </source>
</evidence>
<dbReference type="SUPFAM" id="SSF51445">
    <property type="entry name" value="(Trans)glycosidases"/>
    <property type="match status" value="1"/>
</dbReference>
<gene>
    <name evidence="14" type="ORF">BJ508DRAFT_418335</name>
</gene>
<dbReference type="PANTHER" id="PTHR16631">
    <property type="entry name" value="GLUCAN 1,3-BETA-GLUCOSIDASE"/>
    <property type="match status" value="1"/>
</dbReference>
<dbReference type="STRING" id="1160509.A0A3N4HPZ8"/>
<dbReference type="AlphaFoldDB" id="A0A3N4HPZ8"/>
<dbReference type="PANTHER" id="PTHR16631:SF26">
    <property type="entry name" value="GLUCAN 1,3-BETA-GLUCOSIDASE"/>
    <property type="match status" value="1"/>
</dbReference>
<evidence type="ECO:0000256" key="10">
    <source>
        <dbReference type="ARBA" id="ARBA00038929"/>
    </source>
</evidence>
<evidence type="ECO:0000256" key="8">
    <source>
        <dbReference type="ARBA" id="ARBA00023295"/>
    </source>
</evidence>
<sequence>MKFLSLSLLALTVAPYISSVSAAEAGKLGFALGNQNPDGSCKKTADYKKELAIIGTRGKHIRMYTATECGDLNELLPALKGTDFKVLLGVWPTGHIQYTQDSKFEAEKEALKKALPKYGFENIMGITVGSEHMYRKELKGDKLSKNIEEVRKIVRAVKGGENIPVGTADSWNKWVEGDAEPAIVGSDIVLANAFSYWQGQKMNNATQSYYDDIMQALNRVQTVKKDQPFEFWVGETGWPSKGKAFEDGAPGSVENQRKYWKEAICSMLNWGINIFVFEAFDEDWKPAEKDNSVEKHWGVWNLDGTEKFDMSC</sequence>
<evidence type="ECO:0000256" key="3">
    <source>
        <dbReference type="ARBA" id="ARBA00022512"/>
    </source>
</evidence>
<comment type="subcellular location">
    <subcellularLocation>
        <location evidence="1">Secreted</location>
        <location evidence="1">Cell wall</location>
    </subcellularLocation>
</comment>
<dbReference type="GO" id="GO:0005975">
    <property type="term" value="P:carbohydrate metabolic process"/>
    <property type="evidence" value="ECO:0007669"/>
    <property type="project" value="InterPro"/>
</dbReference>
<dbReference type="Proteomes" id="UP000275078">
    <property type="component" value="Unassembled WGS sequence"/>
</dbReference>
<keyword evidence="4" id="KW-0964">Secreted</keyword>
<keyword evidence="3" id="KW-0134">Cell wall</keyword>
<evidence type="ECO:0000313" key="14">
    <source>
        <dbReference type="EMBL" id="RPA75046.1"/>
    </source>
</evidence>
<dbReference type="EMBL" id="ML119773">
    <property type="protein sequence ID" value="RPA75046.1"/>
    <property type="molecule type" value="Genomic_DNA"/>
</dbReference>
<feature type="chain" id="PRO_5018154310" description="glucan 1,3-beta-glucosidase" evidence="13">
    <location>
        <begin position="23"/>
        <end position="312"/>
    </location>
</feature>
<name>A0A3N4HPZ8_ASCIM</name>
<evidence type="ECO:0000256" key="7">
    <source>
        <dbReference type="ARBA" id="ARBA00023180"/>
    </source>
</evidence>
<organism evidence="14 15">
    <name type="scientific">Ascobolus immersus RN42</name>
    <dbReference type="NCBI Taxonomy" id="1160509"/>
    <lineage>
        <taxon>Eukaryota</taxon>
        <taxon>Fungi</taxon>
        <taxon>Dikarya</taxon>
        <taxon>Ascomycota</taxon>
        <taxon>Pezizomycotina</taxon>
        <taxon>Pezizomycetes</taxon>
        <taxon>Pezizales</taxon>
        <taxon>Ascobolaceae</taxon>
        <taxon>Ascobolus</taxon>
    </lineage>
</organism>
<reference evidence="14 15" key="1">
    <citation type="journal article" date="2018" name="Nat. Ecol. Evol.">
        <title>Pezizomycetes genomes reveal the molecular basis of ectomycorrhizal truffle lifestyle.</title>
        <authorList>
            <person name="Murat C."/>
            <person name="Payen T."/>
            <person name="Noel B."/>
            <person name="Kuo A."/>
            <person name="Morin E."/>
            <person name="Chen J."/>
            <person name="Kohler A."/>
            <person name="Krizsan K."/>
            <person name="Balestrini R."/>
            <person name="Da Silva C."/>
            <person name="Montanini B."/>
            <person name="Hainaut M."/>
            <person name="Levati E."/>
            <person name="Barry K.W."/>
            <person name="Belfiori B."/>
            <person name="Cichocki N."/>
            <person name="Clum A."/>
            <person name="Dockter R.B."/>
            <person name="Fauchery L."/>
            <person name="Guy J."/>
            <person name="Iotti M."/>
            <person name="Le Tacon F."/>
            <person name="Lindquist E.A."/>
            <person name="Lipzen A."/>
            <person name="Malagnac F."/>
            <person name="Mello A."/>
            <person name="Molinier V."/>
            <person name="Miyauchi S."/>
            <person name="Poulain J."/>
            <person name="Riccioni C."/>
            <person name="Rubini A."/>
            <person name="Sitrit Y."/>
            <person name="Splivallo R."/>
            <person name="Traeger S."/>
            <person name="Wang M."/>
            <person name="Zifcakova L."/>
            <person name="Wipf D."/>
            <person name="Zambonelli A."/>
            <person name="Paolocci F."/>
            <person name="Nowrousian M."/>
            <person name="Ottonello S."/>
            <person name="Baldrian P."/>
            <person name="Spatafora J.W."/>
            <person name="Henrissat B."/>
            <person name="Nagy L.G."/>
            <person name="Aury J.M."/>
            <person name="Wincker P."/>
            <person name="Grigoriev I.V."/>
            <person name="Bonfante P."/>
            <person name="Martin F.M."/>
        </authorList>
    </citation>
    <scope>NUCLEOTIDE SEQUENCE [LARGE SCALE GENOMIC DNA]</scope>
    <source>
        <strain evidence="14 15">RN42</strain>
    </source>
</reference>
<proteinExistence type="inferred from homology"/>
<dbReference type="Pfam" id="PF00332">
    <property type="entry name" value="Glyco_hydro_17"/>
    <property type="match status" value="1"/>
</dbReference>
<dbReference type="GO" id="GO:0071555">
    <property type="term" value="P:cell wall organization"/>
    <property type="evidence" value="ECO:0007669"/>
    <property type="project" value="TreeGrafter"/>
</dbReference>
<evidence type="ECO:0000256" key="6">
    <source>
        <dbReference type="ARBA" id="ARBA00022801"/>
    </source>
</evidence>
<dbReference type="Gene3D" id="3.20.20.80">
    <property type="entry name" value="Glycosidases"/>
    <property type="match status" value="2"/>
</dbReference>
<keyword evidence="15" id="KW-1185">Reference proteome</keyword>
<comment type="catalytic activity">
    <reaction evidence="9">
        <text>Successive hydrolysis of beta-D-glucose units from the non-reducing ends of (1-&gt;3)-beta-D-glucans, releasing alpha-glucose.</text>
        <dbReference type="EC" id="3.2.1.58"/>
    </reaction>
</comment>
<dbReference type="InterPro" id="IPR000490">
    <property type="entry name" value="Glyco_hydro_17"/>
</dbReference>
<dbReference type="InterPro" id="IPR017853">
    <property type="entry name" value="GH"/>
</dbReference>
<feature type="signal peptide" evidence="13">
    <location>
        <begin position="1"/>
        <end position="22"/>
    </location>
</feature>
<dbReference type="GO" id="GO:0005576">
    <property type="term" value="C:extracellular region"/>
    <property type="evidence" value="ECO:0007669"/>
    <property type="project" value="TreeGrafter"/>
</dbReference>
<keyword evidence="5 13" id="KW-0732">Signal</keyword>
<evidence type="ECO:0000256" key="4">
    <source>
        <dbReference type="ARBA" id="ARBA00022525"/>
    </source>
</evidence>
<evidence type="ECO:0000256" key="1">
    <source>
        <dbReference type="ARBA" id="ARBA00004191"/>
    </source>
</evidence>
<dbReference type="GO" id="GO:0042973">
    <property type="term" value="F:glucan endo-1,3-beta-D-glucosidase activity"/>
    <property type="evidence" value="ECO:0007669"/>
    <property type="project" value="TreeGrafter"/>
</dbReference>
<keyword evidence="7" id="KW-0325">Glycoprotein</keyword>
<comment type="similarity">
    <text evidence="2 12">Belongs to the glycosyl hydrolase 17 family.</text>
</comment>
<evidence type="ECO:0000256" key="12">
    <source>
        <dbReference type="RuleBase" id="RU004335"/>
    </source>
</evidence>
<keyword evidence="8" id="KW-0326">Glycosidase</keyword>